<accession>A0A164V1P5</accession>
<proteinExistence type="predicted"/>
<dbReference type="AlphaFoldDB" id="A0A164V1P5"/>
<keyword evidence="3" id="KW-1185">Reference proteome</keyword>
<evidence type="ECO:0000256" key="1">
    <source>
        <dbReference type="SAM" id="SignalP"/>
    </source>
</evidence>
<name>A0A164V1P5_9AGAM</name>
<feature type="chain" id="PRO_5007853787" description="Secreted protein" evidence="1">
    <location>
        <begin position="22"/>
        <end position="99"/>
    </location>
</feature>
<sequence length="99" mass="11167">MGAPLATQISLLSFVCLPTQELDEQTPVDRGSDVVYQRSPVDLSRIPSINSQRCGDEQYHSGLDSSLRFLALVAGFRSLGVWARVLLDTRFRRRGFRIR</sequence>
<protein>
    <recommendedName>
        <fullName evidence="4">Secreted protein</fullName>
    </recommendedName>
</protein>
<evidence type="ECO:0008006" key="4">
    <source>
        <dbReference type="Google" id="ProtNLM"/>
    </source>
</evidence>
<keyword evidence="1" id="KW-0732">Signal</keyword>
<organism evidence="2 3">
    <name type="scientific">Sistotremastrum niveocremeum HHB9708</name>
    <dbReference type="NCBI Taxonomy" id="1314777"/>
    <lineage>
        <taxon>Eukaryota</taxon>
        <taxon>Fungi</taxon>
        <taxon>Dikarya</taxon>
        <taxon>Basidiomycota</taxon>
        <taxon>Agaricomycotina</taxon>
        <taxon>Agaricomycetes</taxon>
        <taxon>Sistotremastrales</taxon>
        <taxon>Sistotremastraceae</taxon>
        <taxon>Sertulicium</taxon>
        <taxon>Sertulicium niveocremeum</taxon>
    </lineage>
</organism>
<gene>
    <name evidence="2" type="ORF">SISNIDRAFT_67523</name>
</gene>
<dbReference type="EMBL" id="KV419406">
    <property type="protein sequence ID" value="KZS93735.1"/>
    <property type="molecule type" value="Genomic_DNA"/>
</dbReference>
<feature type="signal peptide" evidence="1">
    <location>
        <begin position="1"/>
        <end position="21"/>
    </location>
</feature>
<evidence type="ECO:0000313" key="2">
    <source>
        <dbReference type="EMBL" id="KZS93735.1"/>
    </source>
</evidence>
<reference evidence="2 3" key="1">
    <citation type="journal article" date="2016" name="Mol. Biol. Evol.">
        <title>Comparative Genomics of Early-Diverging Mushroom-Forming Fungi Provides Insights into the Origins of Lignocellulose Decay Capabilities.</title>
        <authorList>
            <person name="Nagy L.G."/>
            <person name="Riley R."/>
            <person name="Tritt A."/>
            <person name="Adam C."/>
            <person name="Daum C."/>
            <person name="Floudas D."/>
            <person name="Sun H."/>
            <person name="Yadav J.S."/>
            <person name="Pangilinan J."/>
            <person name="Larsson K.H."/>
            <person name="Matsuura K."/>
            <person name="Barry K."/>
            <person name="Labutti K."/>
            <person name="Kuo R."/>
            <person name="Ohm R.A."/>
            <person name="Bhattacharya S.S."/>
            <person name="Shirouzu T."/>
            <person name="Yoshinaga Y."/>
            <person name="Martin F.M."/>
            <person name="Grigoriev I.V."/>
            <person name="Hibbett D.S."/>
        </authorList>
    </citation>
    <scope>NUCLEOTIDE SEQUENCE [LARGE SCALE GENOMIC DNA]</scope>
    <source>
        <strain evidence="2 3">HHB9708</strain>
    </source>
</reference>
<dbReference type="Proteomes" id="UP000076722">
    <property type="component" value="Unassembled WGS sequence"/>
</dbReference>
<evidence type="ECO:0000313" key="3">
    <source>
        <dbReference type="Proteomes" id="UP000076722"/>
    </source>
</evidence>